<dbReference type="RefSeq" id="WP_038682738.1">
    <property type="nucleotide sequence ID" value="NZ_CP007514.1"/>
</dbReference>
<organism evidence="1 3">
    <name type="scientific">Rubrobacter radiotolerans</name>
    <name type="common">Arthrobacter radiotolerans</name>
    <dbReference type="NCBI Taxonomy" id="42256"/>
    <lineage>
        <taxon>Bacteria</taxon>
        <taxon>Bacillati</taxon>
        <taxon>Actinomycetota</taxon>
        <taxon>Rubrobacteria</taxon>
        <taxon>Rubrobacterales</taxon>
        <taxon>Rubrobacteraceae</taxon>
        <taxon>Rubrobacter</taxon>
    </lineage>
</organism>
<dbReference type="EMBL" id="CP007514">
    <property type="protein sequence ID" value="AHY47514.1"/>
    <property type="molecule type" value="Genomic_DNA"/>
</dbReference>
<dbReference type="STRING" id="42256.RradSPS_2231"/>
<name>A0A023X641_RUBRA</name>
<protein>
    <submittedName>
        <fullName evidence="1">Uncharacterized protein</fullName>
    </submittedName>
</protein>
<dbReference type="KEGG" id="rrd:RradSPS_2231"/>
<evidence type="ECO:0000313" key="3">
    <source>
        <dbReference type="Proteomes" id="UP000025229"/>
    </source>
</evidence>
<evidence type="ECO:0000313" key="1">
    <source>
        <dbReference type="EMBL" id="AHY47514.1"/>
    </source>
</evidence>
<keyword evidence="3" id="KW-1185">Reference proteome</keyword>
<dbReference type="EMBL" id="JAWXXX010000001">
    <property type="protein sequence ID" value="MDX5894917.1"/>
    <property type="molecule type" value="Genomic_DNA"/>
</dbReference>
<dbReference type="Proteomes" id="UP001281130">
    <property type="component" value="Unassembled WGS sequence"/>
</dbReference>
<sequence length="173" mass="19004">MSEQFSIERHGHRIEVESDESLILISRVRLFVDGRLTDERVALWEVRLHGELSTGGEGSVPVKVEVSYGLLGGVEKCVLIEDGIGYPMSRERETYRSARPELASPKPDGETELLRAIKEAGGRITPLKAAAETSLTVREADAMLSELVSDGHLFVESEDGSLVYSLPGHESEQ</sequence>
<proteinExistence type="predicted"/>
<accession>A0A023X641</accession>
<dbReference type="AlphaFoldDB" id="A0A023X641"/>
<gene>
    <name evidence="1" type="ORF">RradSPS_2231</name>
    <name evidence="2" type="ORF">SIL72_12890</name>
</gene>
<evidence type="ECO:0000313" key="2">
    <source>
        <dbReference type="EMBL" id="MDX5894917.1"/>
    </source>
</evidence>
<reference evidence="1 3" key="1">
    <citation type="submission" date="2014-03" db="EMBL/GenBank/DDBJ databases">
        <title>Complete genome sequence of the Radio-Resistant Rubrobacter radiotolerans RSPS-4.</title>
        <authorList>
            <person name="Egas C.C."/>
            <person name="Barroso C.C."/>
            <person name="Froufe H.J.C."/>
            <person name="Pacheco J.J."/>
            <person name="Albuquerque L.L."/>
            <person name="da Costa M.M.S."/>
        </authorList>
    </citation>
    <scope>NUCLEOTIDE SEQUENCE [LARGE SCALE GENOMIC DNA]</scope>
    <source>
        <strain evidence="1 3">RSPS-4</strain>
    </source>
</reference>
<reference evidence="2" key="2">
    <citation type="submission" date="2023-11" db="EMBL/GenBank/DDBJ databases">
        <title>MicrobeMod: A computational toolkit for identifying prokaryotic methylation and restriction-modification with nanopore sequencing.</title>
        <authorList>
            <person name="Crits-Christoph A."/>
            <person name="Kang S.C."/>
            <person name="Lee H."/>
            <person name="Ostrov N."/>
        </authorList>
    </citation>
    <scope>NUCLEOTIDE SEQUENCE</scope>
    <source>
        <strain evidence="2">ATCC 51242</strain>
    </source>
</reference>
<dbReference type="HOGENOM" id="CLU_1546478_0_0_11"/>
<dbReference type="Proteomes" id="UP000025229">
    <property type="component" value="Chromosome"/>
</dbReference>